<dbReference type="Pfam" id="PF13701">
    <property type="entry name" value="DDE_Tnp_1_4"/>
    <property type="match status" value="1"/>
</dbReference>
<evidence type="ECO:0000259" key="1">
    <source>
        <dbReference type="Pfam" id="PF13701"/>
    </source>
</evidence>
<dbReference type="RefSeq" id="WP_095719503.1">
    <property type="nucleotide sequence ID" value="NZ_NTGA01000092.1"/>
</dbReference>
<reference evidence="3" key="1">
    <citation type="submission" date="2017-09" db="EMBL/GenBank/DDBJ databases">
        <authorList>
            <person name="Zhang Y."/>
            <person name="Huang X."/>
            <person name="Liu J."/>
            <person name="Lu L."/>
            <person name="Peng K."/>
        </authorList>
    </citation>
    <scope>NUCLEOTIDE SEQUENCE [LARGE SCALE GENOMIC DNA]</scope>
    <source>
        <strain evidence="3">S-XJ-1</strain>
    </source>
</reference>
<proteinExistence type="predicted"/>
<keyword evidence="3" id="KW-1185">Reference proteome</keyword>
<dbReference type="Proteomes" id="UP000218810">
    <property type="component" value="Unassembled WGS sequence"/>
</dbReference>
<gene>
    <name evidence="2" type="ORF">CEY15_17760</name>
</gene>
<organism evidence="2 3">
    <name type="scientific">Dietzia natronolimnaea</name>
    <dbReference type="NCBI Taxonomy" id="161920"/>
    <lineage>
        <taxon>Bacteria</taxon>
        <taxon>Bacillati</taxon>
        <taxon>Actinomycetota</taxon>
        <taxon>Actinomycetes</taxon>
        <taxon>Mycobacteriales</taxon>
        <taxon>Dietziaceae</taxon>
        <taxon>Dietzia</taxon>
    </lineage>
</organism>
<evidence type="ECO:0000313" key="3">
    <source>
        <dbReference type="Proteomes" id="UP000218810"/>
    </source>
</evidence>
<dbReference type="InterPro" id="IPR025668">
    <property type="entry name" value="Tnp_DDE_dom"/>
</dbReference>
<dbReference type="EMBL" id="NTGA01000092">
    <property type="protein sequence ID" value="PAY21669.1"/>
    <property type="molecule type" value="Genomic_DNA"/>
</dbReference>
<dbReference type="AlphaFoldDB" id="A0A2A2WKD1"/>
<dbReference type="InterPro" id="IPR047960">
    <property type="entry name" value="Transpos_IS1380"/>
</dbReference>
<dbReference type="NCBIfam" id="NF033539">
    <property type="entry name" value="transpos_IS1380"/>
    <property type="match status" value="1"/>
</dbReference>
<sequence length="466" mass="50547">MKRTSWSSGLSFSVEDVGVIAHAGVIAPRLLADRVGLTAELSKAMARRQFIPIHDRGRVLTDVAVMLTGGGESISDIGVLRHQSGALGPVASAPTVWRTLDEVTAGRRKKIQVARARARRHVWSHLPRGVPASKCAGRDLGATIVLDVDATIVVTHSEKENAAPTYKRTFGYHPIGVWCDNTSEFLAASLRPGNAGSNTAADHIDVLGQAIAQIPAAQRRDVLIRSDGAGASHTLLDWITDQNRVRGRRVEYSVGFAITAGVRRAIGMAPEAAWGPALNPSGDVRDGAEVAELTGFLTAGMLAKWPDGMRVIVRRERPHPGAQLSMFEELDGWRYQAFVTNTAAGQLQFLEARHRAHARVEDRIRHAKDTGLGRLPSREFALNQAWLVAVMIAADLVAWTRMLACTGAAAALASCEPKAMRHRFLHVAALLTRSSRRRRVKIPETWPWATAIDAVFHTIAAIPKPA</sequence>
<evidence type="ECO:0000313" key="2">
    <source>
        <dbReference type="EMBL" id="PAY21669.1"/>
    </source>
</evidence>
<feature type="non-terminal residue" evidence="2">
    <location>
        <position position="466"/>
    </location>
</feature>
<accession>A0A2A2WKD1</accession>
<protein>
    <submittedName>
        <fullName evidence="2">IS1380 family transposase</fullName>
    </submittedName>
</protein>
<comment type="caution">
    <text evidence="2">The sequence shown here is derived from an EMBL/GenBank/DDBJ whole genome shotgun (WGS) entry which is preliminary data.</text>
</comment>
<name>A0A2A2WKD1_9ACTN</name>
<feature type="domain" description="Transposase DDE" evidence="1">
    <location>
        <begin position="21"/>
        <end position="461"/>
    </location>
</feature>
<dbReference type="OrthoDB" id="3254802at2"/>